<feature type="domain" description="DUF3616" evidence="2">
    <location>
        <begin position="23"/>
        <end position="351"/>
    </location>
</feature>
<dbReference type="InterPro" id="IPR022060">
    <property type="entry name" value="DUF3616"/>
</dbReference>
<dbReference type="OrthoDB" id="423529at2"/>
<dbReference type="Proteomes" id="UP000198857">
    <property type="component" value="Unassembled WGS sequence"/>
</dbReference>
<organism evidence="3 4">
    <name type="scientific">Geodermatophilus dictyosporus</name>
    <dbReference type="NCBI Taxonomy" id="1523247"/>
    <lineage>
        <taxon>Bacteria</taxon>
        <taxon>Bacillati</taxon>
        <taxon>Actinomycetota</taxon>
        <taxon>Actinomycetes</taxon>
        <taxon>Geodermatophilales</taxon>
        <taxon>Geodermatophilaceae</taxon>
        <taxon>Geodermatophilus</taxon>
    </lineage>
</organism>
<dbReference type="Pfam" id="PF12275">
    <property type="entry name" value="DUF3616"/>
    <property type="match status" value="1"/>
</dbReference>
<gene>
    <name evidence="3" type="ORF">SAMN05660464_0620</name>
</gene>
<reference evidence="4" key="1">
    <citation type="submission" date="2016-10" db="EMBL/GenBank/DDBJ databases">
        <authorList>
            <person name="Varghese N."/>
            <person name="Submissions S."/>
        </authorList>
    </citation>
    <scope>NUCLEOTIDE SEQUENCE [LARGE SCALE GENOMIC DNA]</scope>
    <source>
        <strain evidence="4">DSM 44208</strain>
    </source>
</reference>
<dbReference type="AlphaFoldDB" id="A0A1I5JC29"/>
<keyword evidence="4" id="KW-1185">Reference proteome</keyword>
<evidence type="ECO:0000259" key="2">
    <source>
        <dbReference type="Pfam" id="PF12275"/>
    </source>
</evidence>
<dbReference type="EMBL" id="FOWQ01000001">
    <property type="protein sequence ID" value="SFO70123.1"/>
    <property type="molecule type" value="Genomic_DNA"/>
</dbReference>
<evidence type="ECO:0000313" key="4">
    <source>
        <dbReference type="Proteomes" id="UP000198857"/>
    </source>
</evidence>
<name>A0A1I5JC29_9ACTN</name>
<evidence type="ECO:0000256" key="1">
    <source>
        <dbReference type="SAM" id="MobiDB-lite"/>
    </source>
</evidence>
<protein>
    <recommendedName>
        <fullName evidence="2">DUF3616 domain-containing protein</fullName>
    </recommendedName>
</protein>
<dbReference type="RefSeq" id="WP_091106698.1">
    <property type="nucleotide sequence ID" value="NZ_FOWQ01000001.1"/>
</dbReference>
<feature type="compositionally biased region" description="Low complexity" evidence="1">
    <location>
        <begin position="381"/>
        <end position="392"/>
    </location>
</feature>
<dbReference type="STRING" id="1523247.SAMN05660464_0620"/>
<accession>A0A1I5JC29</accession>
<evidence type="ECO:0000313" key="3">
    <source>
        <dbReference type="EMBL" id="SFO70123.1"/>
    </source>
</evidence>
<proteinExistence type="predicted"/>
<sequence length="392" mass="42148">MTTTRTVTLRFGSAARASATHTNLSAVRSDGPVLWVAGDETATIERLVADDPAAPTRYDDQTSFSLTDLVPLPGGTGPGVEEEADIEGLARAGDALWAVGSHSLRRRRIRDEHDGERALRRLARVTGQPRRQVLVRIPVADVDGLPTLVEDDGTRRAAVFGTRGRDLRDLLADDEHLAPFLPIPGKDNGLDVEGIAVSGDRVHLGLRGPVLRGWAVVLELRPEVDAHDPTRLRLRRFPDGRRYRKHVLRLAGLGVRDLCPQGEDLLVLAGPTMDLDGPVYVYRWHGACAVEEPTVVRGDRLTRELALPYGDGDDHAEGIGLLGPAADGRLLVVYDSPAPGRLTADGGVLADVVELPRATVSRSAPAAPPRPRPAPDRAPRRPGAAAAPSSRR</sequence>
<feature type="region of interest" description="Disordered" evidence="1">
    <location>
        <begin position="358"/>
        <end position="392"/>
    </location>
</feature>